<name>A0A0H3Y7E3_9VIRU</name>
<dbReference type="GeneID" id="37616521"/>
<dbReference type="InterPro" id="IPR008879">
    <property type="entry name" value="Coat_protein_tricho/vitivirus"/>
</dbReference>
<keyword evidence="3" id="KW-0946">Virion</keyword>
<dbReference type="GO" id="GO:0019028">
    <property type="term" value="C:viral capsid"/>
    <property type="evidence" value="ECO:0007669"/>
    <property type="project" value="UniProtKB-KW"/>
</dbReference>
<sequence>MSAKLERKRYIFREVSEWAWRNFIDPEDRMQAWETGAGGEARNLTPHLQEQKARVLADRLRTLFGNIADHSAGPSTVFPNMDVSFMRLTVQGVDGVPEMVGSFNLRTFVENLKTHAATHQDRRMMGVTLREVCRSFANCALEYYMADEDRYSNLAEKMPQLAALSREVMFDFSDGISPQYLRGFPSRARVIQDLGSRLLQSTGTKAVFEARGTIEGHTNLIV</sequence>
<dbReference type="Proteomes" id="UP000232613">
    <property type="component" value="Segment"/>
</dbReference>
<evidence type="ECO:0000313" key="5">
    <source>
        <dbReference type="Proteomes" id="UP000232613"/>
    </source>
</evidence>
<keyword evidence="2 4" id="KW-0167">Capsid protein</keyword>
<proteinExistence type="predicted"/>
<dbReference type="KEGG" id="vg:37616521"/>
<evidence type="ECO:0000256" key="2">
    <source>
        <dbReference type="ARBA" id="ARBA00022561"/>
    </source>
</evidence>
<comment type="subcellular location">
    <subcellularLocation>
        <location evidence="1">Virion</location>
    </subcellularLocation>
</comment>
<evidence type="ECO:0000256" key="3">
    <source>
        <dbReference type="ARBA" id="ARBA00022844"/>
    </source>
</evidence>
<reference evidence="4 5" key="1">
    <citation type="journal article" date="2015" name="PLoS ONE">
        <title>Characterization of New Isolates of Apricot vein clearing-associated virus and of a New Prunus-Infecting Virus: Evidence for Recombination as a Driving Force in Betaflexiviridae Evolution.</title>
        <authorList>
            <person name="Marais A."/>
            <person name="Faure C."/>
            <person name="Mustafayev E."/>
            <person name="Candresse T."/>
        </authorList>
    </citation>
    <scope>NUCLEOTIDE SEQUENCE [LARGE SCALE GENOMIC DNA]</scope>
    <source>
        <strain evidence="4">Aze204</strain>
    </source>
</reference>
<dbReference type="Pfam" id="PF05892">
    <property type="entry name" value="Tricho_coat"/>
    <property type="match status" value="1"/>
</dbReference>
<evidence type="ECO:0000313" key="4">
    <source>
        <dbReference type="EMBL" id="AKN08996.1"/>
    </source>
</evidence>
<dbReference type="EMBL" id="KM507061">
    <property type="protein sequence ID" value="AKN08996.1"/>
    <property type="molecule type" value="Genomic_RNA"/>
</dbReference>
<evidence type="ECO:0000256" key="1">
    <source>
        <dbReference type="ARBA" id="ARBA00004328"/>
    </source>
</evidence>
<organism evidence="4 5">
    <name type="scientific">Caucasus prunus virus</name>
    <dbReference type="NCBI Taxonomy" id="1667230"/>
    <lineage>
        <taxon>Viruses</taxon>
        <taxon>Riboviria</taxon>
        <taxon>Orthornavirae</taxon>
        <taxon>Kitrinoviricota</taxon>
        <taxon>Alsuviricetes</taxon>
        <taxon>Tymovirales</taxon>
        <taxon>Betaflexiviridae</taxon>
        <taxon>Trivirinae</taxon>
        <taxon>Prunevirus</taxon>
        <taxon>Prunevirus caucasicum</taxon>
    </lineage>
</organism>
<protein>
    <submittedName>
        <fullName evidence="4">Coat protein</fullName>
    </submittedName>
</protein>
<dbReference type="OrthoDB" id="30920at10239"/>
<keyword evidence="5" id="KW-1185">Reference proteome</keyword>
<accession>A0A0H3Y7E3</accession>
<dbReference type="RefSeq" id="YP_009505634.1">
    <property type="nucleotide sequence ID" value="NC_038325.1"/>
</dbReference>